<sequence>MASSYQRHENVVELFLSTEPYLLNYKGPCNVDIKVLSKLFIAEPYDKETSPVEISVYSPFAQYKNILCHISSQNNIALVFPTVDVCKTVYDIIFKYQVDVKQEVDDLSSNQQLQDQILLPLYNEAKSNPSVNEGTKDDIINMLQDTVANVEQNLRESNMKSELNEPLSVEASTSSKESSPSLFDTLTSIVNQPLDKCHQNIVVKSECVEDECVESSMQGLSVIPERLESIQSQQDESRKRRNSSETSDNDIKNKQCKIEVLEEEEDVPILQPQKSQGTLMATKKIVKSTHFVVHRLTNCGFRKHELIVFISDTKNLCYPYCYKKKTTGNCFTCINCQKRKHSVVAHLRCSENGEFFLELGLIKHVCTPVNYDEKQCLYIEPCTLYSSLFFEASSAKKKKQPSQNRLNIFAQLNKNNTITVESSQTPSHSDTVEFSPASTSSDTVTKETSIVGPKKILKSTDFELQIIKNFYSVKKYQLIVFASPDHKLCYLFYQEYPNMRFTCKKCQNIRPNITAYYRVENDGEKYVFFNEHEHHCEPILYSSLTPNSDILQDNEYFIAFSREGNDRPVVYDLKDKNLCYVFSYHRYNRFICDGCESKDSPATLLKVKEPNGEYFWQWKSSIHSCEPKAFSNGDREKVLMSANFKFFNDNASNDLKLLTFPYEDENAKCHIYIYSKVLETFCCIKCLEFDHFVPADVYLNSKREEYVLESNPTKHICEPYSNLNMEDFIFKETSGLEVKKFYEKIWIEKNQIQAANFKLQRNREGVLNGFLFVFISEEEKDRCYKYYYDSYAVQYYCHQCKISAKTFVDENGRCFIRLSLVKHRCQPILYEPEKKIVRKPDFFFLGDVKPQRLIVFTSSSHDECYVYTGPRLRCFKCAKSTLTVDASLFNDENGERCVLIGRREHQCQPQKYENVAIKYNISC</sequence>
<proteinExistence type="predicted"/>
<reference evidence="2" key="1">
    <citation type="submission" date="2022-11" db="UniProtKB">
        <authorList>
            <consortium name="WormBaseParasite"/>
        </authorList>
    </citation>
    <scope>IDENTIFICATION</scope>
</reference>
<dbReference type="Proteomes" id="UP000887579">
    <property type="component" value="Unplaced"/>
</dbReference>
<organism evidence="1 2">
    <name type="scientific">Panagrolaimus sp. ES5</name>
    <dbReference type="NCBI Taxonomy" id="591445"/>
    <lineage>
        <taxon>Eukaryota</taxon>
        <taxon>Metazoa</taxon>
        <taxon>Ecdysozoa</taxon>
        <taxon>Nematoda</taxon>
        <taxon>Chromadorea</taxon>
        <taxon>Rhabditida</taxon>
        <taxon>Tylenchina</taxon>
        <taxon>Panagrolaimomorpha</taxon>
        <taxon>Panagrolaimoidea</taxon>
        <taxon>Panagrolaimidae</taxon>
        <taxon>Panagrolaimus</taxon>
    </lineage>
</organism>
<evidence type="ECO:0000313" key="1">
    <source>
        <dbReference type="Proteomes" id="UP000887579"/>
    </source>
</evidence>
<dbReference type="WBParaSite" id="ES5_v2.g16114.t1">
    <property type="protein sequence ID" value="ES5_v2.g16114.t1"/>
    <property type="gene ID" value="ES5_v2.g16114"/>
</dbReference>
<protein>
    <submittedName>
        <fullName evidence="2">Uncharacterized protein</fullName>
    </submittedName>
</protein>
<accession>A0AC34FFS3</accession>
<evidence type="ECO:0000313" key="2">
    <source>
        <dbReference type="WBParaSite" id="ES5_v2.g16114.t1"/>
    </source>
</evidence>
<name>A0AC34FFS3_9BILA</name>